<organism evidence="1">
    <name type="scientific">freshwater metagenome</name>
    <dbReference type="NCBI Taxonomy" id="449393"/>
    <lineage>
        <taxon>unclassified sequences</taxon>
        <taxon>metagenomes</taxon>
        <taxon>ecological metagenomes</taxon>
    </lineage>
</organism>
<sequence length="244" mass="26992">MSSIGRYSRLQTLGRPVITTGEAAIAWDASLSTAARQLARLAASGLIVKIIHGVWQINHETPDPAVVLPVLTNPYPSYISGWTALSRHGMIEQIPRGVFAVSLDRAKVVSTMFGRFEIHHIHPDLFGGFDGATGIRAGVATAEKALFDIVYLFSTLNGTVTLPELELPHTFDRGVLRNWTDRVPSTRLRTLATKNLDRLLETAESQATPTRTRADVARIRRSPRVSMPQEMTADIDLMRARRSR</sequence>
<reference evidence="1" key="1">
    <citation type="submission" date="2020-05" db="EMBL/GenBank/DDBJ databases">
        <authorList>
            <person name="Chiriac C."/>
            <person name="Salcher M."/>
            <person name="Ghai R."/>
            <person name="Kavagutti S V."/>
        </authorList>
    </citation>
    <scope>NUCLEOTIDE SEQUENCE</scope>
</reference>
<name>A0A6J6PDV1_9ZZZZ</name>
<dbReference type="EMBL" id="CAFAAI010000250">
    <property type="protein sequence ID" value="CAB4807459.1"/>
    <property type="molecule type" value="Genomic_DNA"/>
</dbReference>
<dbReference type="EMBL" id="CAEZXM010000157">
    <property type="protein sequence ID" value="CAB4694628.1"/>
    <property type="molecule type" value="Genomic_DNA"/>
</dbReference>
<proteinExistence type="predicted"/>
<evidence type="ECO:0000313" key="1">
    <source>
        <dbReference type="EMBL" id="CAB4694628.1"/>
    </source>
</evidence>
<protein>
    <submittedName>
        <fullName evidence="1">Unannotated protein</fullName>
    </submittedName>
</protein>
<dbReference type="AlphaFoldDB" id="A0A6J6PDV1"/>
<gene>
    <name evidence="1" type="ORF">UFOPK2366_00937</name>
    <name evidence="2" type="ORF">UFOPK2992_01357</name>
</gene>
<accession>A0A6J6PDV1</accession>
<evidence type="ECO:0000313" key="2">
    <source>
        <dbReference type="EMBL" id="CAB4807459.1"/>
    </source>
</evidence>